<feature type="signal peptide" evidence="4">
    <location>
        <begin position="1"/>
        <end position="20"/>
    </location>
</feature>
<comment type="subcellular location">
    <subcellularLocation>
        <location evidence="1">Secreted</location>
    </subcellularLocation>
</comment>
<reference evidence="5 6" key="1">
    <citation type="journal article" date="2015" name="Sci. Rep.">
        <title>Chromosome-level genome map provides insights into diverse defense mechanisms in the medicinal fungus Ganoderma sinense.</title>
        <authorList>
            <person name="Zhu Y."/>
            <person name="Xu J."/>
            <person name="Sun C."/>
            <person name="Zhou S."/>
            <person name="Xu H."/>
            <person name="Nelson D.R."/>
            <person name="Qian J."/>
            <person name="Song J."/>
            <person name="Luo H."/>
            <person name="Xiang L."/>
            <person name="Li Y."/>
            <person name="Xu Z."/>
            <person name="Ji A."/>
            <person name="Wang L."/>
            <person name="Lu S."/>
            <person name="Hayward A."/>
            <person name="Sun W."/>
            <person name="Li X."/>
            <person name="Schwartz D.C."/>
            <person name="Wang Y."/>
            <person name="Chen S."/>
        </authorList>
    </citation>
    <scope>NUCLEOTIDE SEQUENCE [LARGE SCALE GENOMIC DNA]</scope>
    <source>
        <strain evidence="5 6">ZZ0214-1</strain>
    </source>
</reference>
<organism evidence="5 6">
    <name type="scientific">Ganoderma sinense ZZ0214-1</name>
    <dbReference type="NCBI Taxonomy" id="1077348"/>
    <lineage>
        <taxon>Eukaryota</taxon>
        <taxon>Fungi</taxon>
        <taxon>Dikarya</taxon>
        <taxon>Basidiomycota</taxon>
        <taxon>Agaricomycotina</taxon>
        <taxon>Agaricomycetes</taxon>
        <taxon>Polyporales</taxon>
        <taxon>Polyporaceae</taxon>
        <taxon>Ganoderma</taxon>
    </lineage>
</organism>
<dbReference type="AlphaFoldDB" id="A0A2G8SH42"/>
<evidence type="ECO:0000256" key="1">
    <source>
        <dbReference type="ARBA" id="ARBA00004613"/>
    </source>
</evidence>
<dbReference type="STRING" id="1077348.A0A2G8SH42"/>
<dbReference type="Proteomes" id="UP000230002">
    <property type="component" value="Unassembled WGS sequence"/>
</dbReference>
<evidence type="ECO:0008006" key="7">
    <source>
        <dbReference type="Google" id="ProtNLM"/>
    </source>
</evidence>
<dbReference type="InterPro" id="IPR036908">
    <property type="entry name" value="RlpA-like_sf"/>
</dbReference>
<evidence type="ECO:0000313" key="6">
    <source>
        <dbReference type="Proteomes" id="UP000230002"/>
    </source>
</evidence>
<protein>
    <recommendedName>
        <fullName evidence="7">Cerato-platanin</fullName>
    </recommendedName>
</protein>
<proteinExistence type="inferred from homology"/>
<keyword evidence="4" id="KW-0732">Signal</keyword>
<comment type="caution">
    <text evidence="5">The sequence shown here is derived from an EMBL/GenBank/DDBJ whole genome shotgun (WGS) entry which is preliminary data.</text>
</comment>
<comment type="similarity">
    <text evidence="2">Belongs to the cerato-platanin family.</text>
</comment>
<dbReference type="Gene3D" id="2.40.40.10">
    <property type="entry name" value="RlpA-like domain"/>
    <property type="match status" value="1"/>
</dbReference>
<evidence type="ECO:0000256" key="2">
    <source>
        <dbReference type="ARBA" id="ARBA00010421"/>
    </source>
</evidence>
<dbReference type="SUPFAM" id="SSF50685">
    <property type="entry name" value="Barwin-like endoglucanases"/>
    <property type="match status" value="1"/>
</dbReference>
<accession>A0A2G8SH42</accession>
<keyword evidence="3" id="KW-0964">Secreted</keyword>
<dbReference type="EMBL" id="AYKW01000008">
    <property type="protein sequence ID" value="PIL33017.1"/>
    <property type="molecule type" value="Genomic_DNA"/>
</dbReference>
<dbReference type="Pfam" id="PF07249">
    <property type="entry name" value="Cerato-platanin"/>
    <property type="match status" value="1"/>
</dbReference>
<evidence type="ECO:0000256" key="4">
    <source>
        <dbReference type="SAM" id="SignalP"/>
    </source>
</evidence>
<feature type="chain" id="PRO_5013654728" description="Cerato-platanin" evidence="4">
    <location>
        <begin position="21"/>
        <end position="162"/>
    </location>
</feature>
<gene>
    <name evidence="5" type="ORF">GSI_04466</name>
</gene>
<keyword evidence="6" id="KW-1185">Reference proteome</keyword>
<sequence>MRSSTFASVAALLAFPVVHGQDMGTPMNVSVSFDQTYDNPNNSMDLVACSDGINGLITRNGWTTFGQASGFPNIGGSFAVAGFDSPNCGTCWQLSFAATNKTLNVLAIDVAPLGFNIALEAMNVLTNNASVDLGRVEMTAVQVDATGCEQGGVKKLPPSVHG</sequence>
<evidence type="ECO:0000256" key="3">
    <source>
        <dbReference type="ARBA" id="ARBA00022525"/>
    </source>
</evidence>
<dbReference type="GO" id="GO:0005576">
    <property type="term" value="C:extracellular region"/>
    <property type="evidence" value="ECO:0007669"/>
    <property type="project" value="UniProtKB-SubCell"/>
</dbReference>
<name>A0A2G8SH42_9APHY</name>
<dbReference type="CDD" id="cd22778">
    <property type="entry name" value="DPBB_CEPL-like"/>
    <property type="match status" value="1"/>
</dbReference>
<dbReference type="OrthoDB" id="4898945at2759"/>
<dbReference type="InterPro" id="IPR010829">
    <property type="entry name" value="Cerato-platanin"/>
</dbReference>
<evidence type="ECO:0000313" key="5">
    <source>
        <dbReference type="EMBL" id="PIL33017.1"/>
    </source>
</evidence>